<dbReference type="Proteomes" id="UP001443914">
    <property type="component" value="Unassembled WGS sequence"/>
</dbReference>
<protein>
    <submittedName>
        <fullName evidence="3">Uncharacterized protein</fullName>
    </submittedName>
</protein>
<evidence type="ECO:0000313" key="4">
    <source>
        <dbReference type="Proteomes" id="UP001443914"/>
    </source>
</evidence>
<evidence type="ECO:0000256" key="2">
    <source>
        <dbReference type="SAM" id="SignalP"/>
    </source>
</evidence>
<keyword evidence="2" id="KW-0732">Signal</keyword>
<feature type="compositionally biased region" description="Basic and acidic residues" evidence="1">
    <location>
        <begin position="69"/>
        <end position="101"/>
    </location>
</feature>
<keyword evidence="4" id="KW-1185">Reference proteome</keyword>
<evidence type="ECO:0000256" key="1">
    <source>
        <dbReference type="SAM" id="MobiDB-lite"/>
    </source>
</evidence>
<proteinExistence type="predicted"/>
<reference evidence="3" key="1">
    <citation type="submission" date="2024-03" db="EMBL/GenBank/DDBJ databases">
        <title>WGS assembly of Saponaria officinalis var. Norfolk2.</title>
        <authorList>
            <person name="Jenkins J."/>
            <person name="Shu S."/>
            <person name="Grimwood J."/>
            <person name="Barry K."/>
            <person name="Goodstein D."/>
            <person name="Schmutz J."/>
            <person name="Leebens-Mack J."/>
            <person name="Osbourn A."/>
        </authorList>
    </citation>
    <scope>NUCLEOTIDE SEQUENCE [LARGE SCALE GENOMIC DNA]</scope>
    <source>
        <strain evidence="3">JIC</strain>
    </source>
</reference>
<comment type="caution">
    <text evidence="3">The sequence shown here is derived from an EMBL/GenBank/DDBJ whole genome shotgun (WGS) entry which is preliminary data.</text>
</comment>
<dbReference type="AlphaFoldDB" id="A0AAW1GPI2"/>
<name>A0AAW1GPI2_SAPOF</name>
<organism evidence="3 4">
    <name type="scientific">Saponaria officinalis</name>
    <name type="common">Common soapwort</name>
    <name type="synonym">Lychnis saponaria</name>
    <dbReference type="NCBI Taxonomy" id="3572"/>
    <lineage>
        <taxon>Eukaryota</taxon>
        <taxon>Viridiplantae</taxon>
        <taxon>Streptophyta</taxon>
        <taxon>Embryophyta</taxon>
        <taxon>Tracheophyta</taxon>
        <taxon>Spermatophyta</taxon>
        <taxon>Magnoliopsida</taxon>
        <taxon>eudicotyledons</taxon>
        <taxon>Gunneridae</taxon>
        <taxon>Pentapetalae</taxon>
        <taxon>Caryophyllales</taxon>
        <taxon>Caryophyllaceae</taxon>
        <taxon>Caryophylleae</taxon>
        <taxon>Saponaria</taxon>
    </lineage>
</organism>
<feature type="chain" id="PRO_5043430108" evidence="2">
    <location>
        <begin position="22"/>
        <end position="166"/>
    </location>
</feature>
<feature type="signal peptide" evidence="2">
    <location>
        <begin position="1"/>
        <end position="21"/>
    </location>
</feature>
<accession>A0AAW1GPI2</accession>
<sequence length="166" mass="18652">MSCKFSLILFFIAGGLLVSLSYQDELETFSRKHAAPRPRQRDRPLPLNKGPVPQLRENNQPVKGHKHPKENDKSSVKGDPKLSHDHEPETEPRPRKTEPTAKRNKVRAPAEKPAKPRGNKTVPAGESRNHMKRPSVPKDGLKGCKKPSAVKCPVSEKKHQCRLRSV</sequence>
<feature type="region of interest" description="Disordered" evidence="1">
    <location>
        <begin position="29"/>
        <end position="166"/>
    </location>
</feature>
<dbReference type="EMBL" id="JBDFQZ010000014">
    <property type="protein sequence ID" value="KAK9665759.1"/>
    <property type="molecule type" value="Genomic_DNA"/>
</dbReference>
<evidence type="ECO:0000313" key="3">
    <source>
        <dbReference type="EMBL" id="KAK9665759.1"/>
    </source>
</evidence>
<gene>
    <name evidence="3" type="ORF">RND81_14G134000</name>
</gene>